<dbReference type="Pfam" id="PF12697">
    <property type="entry name" value="Abhydrolase_6"/>
    <property type="match status" value="1"/>
</dbReference>
<protein>
    <submittedName>
        <fullName evidence="2">Alpha/beta fold hydrolase</fullName>
    </submittedName>
</protein>
<comment type="caution">
    <text evidence="2">The sequence shown here is derived from an EMBL/GenBank/DDBJ whole genome shotgun (WGS) entry which is preliminary data.</text>
</comment>
<dbReference type="InterPro" id="IPR052920">
    <property type="entry name" value="DNA-binding_regulatory"/>
</dbReference>
<name>A0A7C3IFX6_9SPIR</name>
<keyword evidence="2" id="KW-0378">Hydrolase</keyword>
<organism evidence="2">
    <name type="scientific">Gracilinema caldarium</name>
    <dbReference type="NCBI Taxonomy" id="215591"/>
    <lineage>
        <taxon>Bacteria</taxon>
        <taxon>Pseudomonadati</taxon>
        <taxon>Spirochaetota</taxon>
        <taxon>Spirochaetia</taxon>
        <taxon>Spirochaetales</taxon>
        <taxon>Breznakiellaceae</taxon>
        <taxon>Gracilinema</taxon>
    </lineage>
</organism>
<sequence length="330" mass="36893">MVQLLALLPWIILSLFGLWLIAVTATGLRSYLLMFRPQFQDLDYCRTWGLEHGEYDQNFLDRSWELIQVHSSYRNAPIAAMVLPAPEKPAGTAIFVHGITWTRFGMLKYMEPFIDRGWHVVALDLAGHGDSPVGNKSVPAYGYHEKHDIDAVVDWARDRFGSTLPVILVGESMGAATVLQYAPMGAPGGTLAETWKVKAIIADCPYSSAADELDARLADTGIPRFVAKPAHKIVDVLLYLFRGYHLSDPAPKEAVLQSPVPILFIHGEADTYVPTWMSRDMADRRRSLKVGPTEILFVPEASHAKSVMVNRDLWFSRVFAFLDQNLGQKL</sequence>
<dbReference type="AlphaFoldDB" id="A0A7C3IFX6"/>
<dbReference type="Gene3D" id="3.40.50.1820">
    <property type="entry name" value="alpha/beta hydrolase"/>
    <property type="match status" value="1"/>
</dbReference>
<dbReference type="PANTHER" id="PTHR43358">
    <property type="entry name" value="ALPHA/BETA-HYDROLASE"/>
    <property type="match status" value="1"/>
</dbReference>
<accession>A0A7C3IFX6</accession>
<dbReference type="InterPro" id="IPR000073">
    <property type="entry name" value="AB_hydrolase_1"/>
</dbReference>
<proteinExistence type="predicted"/>
<dbReference type="InterPro" id="IPR029058">
    <property type="entry name" value="AB_hydrolase_fold"/>
</dbReference>
<dbReference type="PANTHER" id="PTHR43358:SF4">
    <property type="entry name" value="ALPHA_BETA HYDROLASE FOLD-1 DOMAIN-CONTAINING PROTEIN"/>
    <property type="match status" value="1"/>
</dbReference>
<dbReference type="EMBL" id="DSVL01000035">
    <property type="protein sequence ID" value="HFH28101.1"/>
    <property type="molecule type" value="Genomic_DNA"/>
</dbReference>
<evidence type="ECO:0000259" key="1">
    <source>
        <dbReference type="Pfam" id="PF12697"/>
    </source>
</evidence>
<reference evidence="2" key="1">
    <citation type="journal article" date="2020" name="mSystems">
        <title>Genome- and Community-Level Interaction Insights into Carbon Utilization and Element Cycling Functions of Hydrothermarchaeota in Hydrothermal Sediment.</title>
        <authorList>
            <person name="Zhou Z."/>
            <person name="Liu Y."/>
            <person name="Xu W."/>
            <person name="Pan J."/>
            <person name="Luo Z.H."/>
            <person name="Li M."/>
        </authorList>
    </citation>
    <scope>NUCLEOTIDE SEQUENCE [LARGE SCALE GENOMIC DNA]</scope>
    <source>
        <strain evidence="2">SpSt-503</strain>
    </source>
</reference>
<feature type="domain" description="AB hydrolase-1" evidence="1">
    <location>
        <begin position="94"/>
        <end position="309"/>
    </location>
</feature>
<dbReference type="GO" id="GO:0016787">
    <property type="term" value="F:hydrolase activity"/>
    <property type="evidence" value="ECO:0007669"/>
    <property type="project" value="UniProtKB-KW"/>
</dbReference>
<evidence type="ECO:0000313" key="2">
    <source>
        <dbReference type="EMBL" id="HFH28101.1"/>
    </source>
</evidence>
<gene>
    <name evidence="2" type="ORF">ENS59_01105</name>
</gene>
<dbReference type="SUPFAM" id="SSF53474">
    <property type="entry name" value="alpha/beta-Hydrolases"/>
    <property type="match status" value="1"/>
</dbReference>